<organism evidence="1 2">
    <name type="scientific">Funneliformis caledonium</name>
    <dbReference type="NCBI Taxonomy" id="1117310"/>
    <lineage>
        <taxon>Eukaryota</taxon>
        <taxon>Fungi</taxon>
        <taxon>Fungi incertae sedis</taxon>
        <taxon>Mucoromycota</taxon>
        <taxon>Glomeromycotina</taxon>
        <taxon>Glomeromycetes</taxon>
        <taxon>Glomerales</taxon>
        <taxon>Glomeraceae</taxon>
        <taxon>Funneliformis</taxon>
    </lineage>
</organism>
<evidence type="ECO:0000313" key="1">
    <source>
        <dbReference type="EMBL" id="CAG8684041.1"/>
    </source>
</evidence>
<proteinExistence type="predicted"/>
<dbReference type="AlphaFoldDB" id="A0A9N9ESL7"/>
<name>A0A9N9ESL7_9GLOM</name>
<dbReference type="EMBL" id="CAJVPQ010006377">
    <property type="protein sequence ID" value="CAG8684041.1"/>
    <property type="molecule type" value="Genomic_DNA"/>
</dbReference>
<gene>
    <name evidence="1" type="ORF">FCALED_LOCUS12654</name>
</gene>
<accession>A0A9N9ESL7</accession>
<sequence length="48" mass="5721">NKSKDQLRRKHVQIKQDNKNLEDNSVNAFQDRHGLSETKTALRFNERI</sequence>
<dbReference type="Proteomes" id="UP000789570">
    <property type="component" value="Unassembled WGS sequence"/>
</dbReference>
<protein>
    <submittedName>
        <fullName evidence="1">9092_t:CDS:1</fullName>
    </submittedName>
</protein>
<feature type="non-terminal residue" evidence="1">
    <location>
        <position position="1"/>
    </location>
</feature>
<reference evidence="1" key="1">
    <citation type="submission" date="2021-06" db="EMBL/GenBank/DDBJ databases">
        <authorList>
            <person name="Kallberg Y."/>
            <person name="Tangrot J."/>
            <person name="Rosling A."/>
        </authorList>
    </citation>
    <scope>NUCLEOTIDE SEQUENCE</scope>
    <source>
        <strain evidence="1">UK204</strain>
    </source>
</reference>
<keyword evidence="2" id="KW-1185">Reference proteome</keyword>
<evidence type="ECO:0000313" key="2">
    <source>
        <dbReference type="Proteomes" id="UP000789570"/>
    </source>
</evidence>
<comment type="caution">
    <text evidence="1">The sequence shown here is derived from an EMBL/GenBank/DDBJ whole genome shotgun (WGS) entry which is preliminary data.</text>
</comment>